<organism evidence="2 3">
    <name type="scientific">Pikeienuella piscinae</name>
    <dbReference type="NCBI Taxonomy" id="2748098"/>
    <lineage>
        <taxon>Bacteria</taxon>
        <taxon>Pseudomonadati</taxon>
        <taxon>Pseudomonadota</taxon>
        <taxon>Alphaproteobacteria</taxon>
        <taxon>Rhodobacterales</taxon>
        <taxon>Paracoccaceae</taxon>
        <taxon>Pikeienuella</taxon>
    </lineage>
</organism>
<dbReference type="RefSeq" id="WP_165095233.1">
    <property type="nucleotide sequence ID" value="NZ_CP049056.1"/>
</dbReference>
<keyword evidence="3" id="KW-1185">Reference proteome</keyword>
<evidence type="ECO:0000313" key="2">
    <source>
        <dbReference type="EMBL" id="QIE54648.1"/>
    </source>
</evidence>
<dbReference type="Pfam" id="PF03070">
    <property type="entry name" value="TENA_THI-4"/>
    <property type="match status" value="1"/>
</dbReference>
<reference evidence="2 3" key="1">
    <citation type="submission" date="2020-02" db="EMBL/GenBank/DDBJ databases">
        <title>complete genome sequence of Rhodobacteraceae bacterium.</title>
        <authorList>
            <person name="Park J."/>
            <person name="Kim Y.-S."/>
            <person name="Kim K.-H."/>
        </authorList>
    </citation>
    <scope>NUCLEOTIDE SEQUENCE [LARGE SCALE GENOMIC DNA]</scope>
    <source>
        <strain evidence="2 3">RR4-56</strain>
    </source>
</reference>
<gene>
    <name evidence="2" type="ORF">G5B40_03845</name>
</gene>
<dbReference type="AlphaFoldDB" id="A0A7L5BV39"/>
<dbReference type="GO" id="GO:0005829">
    <property type="term" value="C:cytosol"/>
    <property type="evidence" value="ECO:0007669"/>
    <property type="project" value="TreeGrafter"/>
</dbReference>
<dbReference type="Proteomes" id="UP000503336">
    <property type="component" value="Chromosome"/>
</dbReference>
<sequence>MTDHGSPLFAALRADCRPDWEAYTRHRFVSALGDGSLPRSCYLHYLRQDYLFLIHFARAWSLAAAKADRIGDIRRAAATVHGLVDDEMKLHVETCAAEGIDRETLLATEEGSATLAYTRFVIDAGFSGDLLDLLAALMPCSLGYGEIGAALARDHAETTPYADWIATYGSEGYQSLCRDAAAFFESVAARRIGPDFRDSPRWPDLVATFRTACRLEAYFWEAGLAIGNTRAAA</sequence>
<dbReference type="SUPFAM" id="SSF48613">
    <property type="entry name" value="Heme oxygenase-like"/>
    <property type="match status" value="1"/>
</dbReference>
<evidence type="ECO:0000259" key="1">
    <source>
        <dbReference type="Pfam" id="PF03070"/>
    </source>
</evidence>
<dbReference type="CDD" id="cd19367">
    <property type="entry name" value="TenA_C_ScTHI20-like"/>
    <property type="match status" value="1"/>
</dbReference>
<dbReference type="InterPro" id="IPR016084">
    <property type="entry name" value="Haem_Oase-like_multi-hlx"/>
</dbReference>
<dbReference type="KEGG" id="hdh:G5B40_03845"/>
<dbReference type="InterPro" id="IPR004305">
    <property type="entry name" value="Thiaminase-2/PQQC"/>
</dbReference>
<feature type="domain" description="Thiaminase-2/PQQC" evidence="1">
    <location>
        <begin position="15"/>
        <end position="222"/>
    </location>
</feature>
<evidence type="ECO:0000313" key="3">
    <source>
        <dbReference type="Proteomes" id="UP000503336"/>
    </source>
</evidence>
<dbReference type="InterPro" id="IPR050967">
    <property type="entry name" value="Thiamine_Salvage_TenA"/>
</dbReference>
<name>A0A7L5BV39_9RHOB</name>
<accession>A0A7L5BV39</accession>
<dbReference type="PANTHER" id="PTHR43198">
    <property type="entry name" value="BIFUNCTIONAL TH2 PROTEIN"/>
    <property type="match status" value="1"/>
</dbReference>
<dbReference type="EMBL" id="CP049056">
    <property type="protein sequence ID" value="QIE54648.1"/>
    <property type="molecule type" value="Genomic_DNA"/>
</dbReference>
<dbReference type="PANTHER" id="PTHR43198:SF2">
    <property type="entry name" value="SI:CH1073-67J19.1-RELATED"/>
    <property type="match status" value="1"/>
</dbReference>
<protein>
    <submittedName>
        <fullName evidence="2">Thiaminase II</fullName>
    </submittedName>
</protein>
<proteinExistence type="predicted"/>
<dbReference type="Gene3D" id="1.20.910.10">
    <property type="entry name" value="Heme oxygenase-like"/>
    <property type="match status" value="1"/>
</dbReference>